<evidence type="ECO:0000256" key="2">
    <source>
        <dbReference type="SAM" id="Phobius"/>
    </source>
</evidence>
<keyword evidence="2" id="KW-0812">Transmembrane</keyword>
<dbReference type="InterPro" id="IPR053058">
    <property type="entry name" value="Mulikevirus_tape_measure"/>
</dbReference>
<organism evidence="4 5">
    <name type="scientific">Longimycelium tulufanense</name>
    <dbReference type="NCBI Taxonomy" id="907463"/>
    <lineage>
        <taxon>Bacteria</taxon>
        <taxon>Bacillati</taxon>
        <taxon>Actinomycetota</taxon>
        <taxon>Actinomycetes</taxon>
        <taxon>Pseudonocardiales</taxon>
        <taxon>Pseudonocardiaceae</taxon>
        <taxon>Longimycelium</taxon>
    </lineage>
</organism>
<feature type="domain" description="Tape measure protein N-terminal" evidence="3">
    <location>
        <begin position="69"/>
        <end position="247"/>
    </location>
</feature>
<dbReference type="NCBIfam" id="TIGR02675">
    <property type="entry name" value="tape_meas_nterm"/>
    <property type="match status" value="1"/>
</dbReference>
<protein>
    <recommendedName>
        <fullName evidence="3">Tape measure protein N-terminal domain-containing protein</fullName>
    </recommendedName>
</protein>
<name>A0A8J3FYS7_9PSEU</name>
<keyword evidence="5" id="KW-1185">Reference proteome</keyword>
<sequence length="1149" mass="121596">MGQPVKITILGDASSVRRALTQTAKGLDGLTSKLGSFAATASRRAAQVGAAVAAVGGYFGGKFVADLEASQLALTNMLGDASRGAEMYGQVVAMARKSPFDTQSLIDGAKQMLGLGMAADQIIPTLQTVVDVSAGLGMGPEEIKRFIKALSQMSAKGKLYAEEMTGQLSELGINGWGILAAKTGKSVEELQKMGAKGELVASKYLPMLLEGLREGTSANIAFAGSAEKLSTTWKGMWTRLKDEAGMALFGVAQAAKPLATAVFPHLVDWVRRTGTALSNGAQNFVYFLRSARQARLLDRTLAKVRALRDALGRELRPVFGAVRTAAGRALDAVITRFERARHTVKQVVGYAAPLLRSLRDVIVTALGDAGGVVSTTISLFTGLGGAAASSVVLLKPLFDMLSGLVGILAALPAPLQTAALAWLAFGRAARTGMRALGNTTPIKGFNEALALQQHLARMSGEEVGRYGGALTALRAQLTYAGQVLREKYPIVGRLADAYTSGANAIRTWTGEQYAAAVATTATAKPLRGIPSALTAVTAAAAGTANAVRVGLQSAVTGLIGALGGPWGVAIAAAVAGLSWWTSKQEEAAARQRQLVTTTSNFASTLDKSTGALTDATRAAATHELEQRGLIKATQEYGIYSGVLVDAILGQRSAWDIVTTKMREYIGVQLDAREHGKDLAEISRYVGMSVDEIKSALLSGGPELDRFRNKLDELGNAYAGANEKTLRMAGLDIIRNTEAIRGNKKALDELAEARRRAVEATQREAQAMGITLPSALNLKNAIDQLKSSTASAEEKARALSTALNTLNGDQMSLEQSVARSRELVDQMGGAWSRAAAQAREHGQALIDETGALNTRIPAGRELLTQTDQYAQSLYQVMQATYAKARAQGQDETAAANAAREAGERMVASYREQAIAAGGNTAEVDRLIQHYGMVPSDIATAILQPGMVEALLQLQNLKGSVERVPGEKKIVVDSNAIPERQEMERLGFKIRDLPNKKVEITASTTAANSALDSFLSRPARKVVDIVGRMLGPNAAGAIWPFAAGGTFAGHQLRAMTAGIARLVQPNTWRVIGDRPRDPEAYIPINREARSLAILRETARRMGEPLARDAGVRAVAATQVTNHYHITINATTTASPDEIGRSVAFAVKTIGR</sequence>
<dbReference type="Proteomes" id="UP000637578">
    <property type="component" value="Unassembled WGS sequence"/>
</dbReference>
<proteinExistence type="predicted"/>
<feature type="coiled-coil region" evidence="1">
    <location>
        <begin position="703"/>
        <end position="794"/>
    </location>
</feature>
<keyword evidence="1" id="KW-0175">Coiled coil</keyword>
<keyword evidence="2" id="KW-0472">Membrane</keyword>
<dbReference type="InterPro" id="IPR013491">
    <property type="entry name" value="Tape_meas_N"/>
</dbReference>
<evidence type="ECO:0000256" key="1">
    <source>
        <dbReference type="SAM" id="Coils"/>
    </source>
</evidence>
<evidence type="ECO:0000259" key="3">
    <source>
        <dbReference type="Pfam" id="PF20155"/>
    </source>
</evidence>
<reference evidence="4" key="1">
    <citation type="journal article" date="2014" name="Int. J. Syst. Evol. Microbiol.">
        <title>Complete genome sequence of Corynebacterium casei LMG S-19264T (=DSM 44701T), isolated from a smear-ripened cheese.</title>
        <authorList>
            <consortium name="US DOE Joint Genome Institute (JGI-PGF)"/>
            <person name="Walter F."/>
            <person name="Albersmeier A."/>
            <person name="Kalinowski J."/>
            <person name="Ruckert C."/>
        </authorList>
    </citation>
    <scope>NUCLEOTIDE SEQUENCE</scope>
    <source>
        <strain evidence="4">CGMCC 4.5737</strain>
    </source>
</reference>
<dbReference type="PANTHER" id="PTHR38812:SF2">
    <property type="entry name" value="MU-LIKE PROPHAGE FLUMU PROTEIN GP42"/>
    <property type="match status" value="1"/>
</dbReference>
<dbReference type="EMBL" id="BMMK01000041">
    <property type="protein sequence ID" value="GGM78461.1"/>
    <property type="molecule type" value="Genomic_DNA"/>
</dbReference>
<feature type="transmembrane region" description="Helical" evidence="2">
    <location>
        <begin position="400"/>
        <end position="425"/>
    </location>
</feature>
<evidence type="ECO:0000313" key="5">
    <source>
        <dbReference type="Proteomes" id="UP000637578"/>
    </source>
</evidence>
<comment type="caution">
    <text evidence="4">The sequence shown here is derived from an EMBL/GenBank/DDBJ whole genome shotgun (WGS) entry which is preliminary data.</text>
</comment>
<accession>A0A8J3FYS7</accession>
<reference evidence="4" key="2">
    <citation type="submission" date="2020-09" db="EMBL/GenBank/DDBJ databases">
        <authorList>
            <person name="Sun Q."/>
            <person name="Zhou Y."/>
        </authorList>
    </citation>
    <scope>NUCLEOTIDE SEQUENCE</scope>
    <source>
        <strain evidence="4">CGMCC 4.5737</strain>
    </source>
</reference>
<keyword evidence="2" id="KW-1133">Transmembrane helix</keyword>
<evidence type="ECO:0000313" key="4">
    <source>
        <dbReference type="EMBL" id="GGM78461.1"/>
    </source>
</evidence>
<dbReference type="PANTHER" id="PTHR38812">
    <property type="entry name" value="MU-LIKE PROPHAGE FLUMU PROTEIN GP42"/>
    <property type="match status" value="1"/>
</dbReference>
<dbReference type="RefSeq" id="WP_189061461.1">
    <property type="nucleotide sequence ID" value="NZ_BMMK01000041.1"/>
</dbReference>
<dbReference type="AlphaFoldDB" id="A0A8J3FYS7"/>
<dbReference type="Pfam" id="PF20155">
    <property type="entry name" value="TMP_3"/>
    <property type="match status" value="1"/>
</dbReference>
<gene>
    <name evidence="4" type="ORF">GCM10012275_56360</name>
</gene>